<organism evidence="2 3">
    <name type="scientific">Nicotiana attenuata</name>
    <name type="common">Coyote tobacco</name>
    <dbReference type="NCBI Taxonomy" id="49451"/>
    <lineage>
        <taxon>Eukaryota</taxon>
        <taxon>Viridiplantae</taxon>
        <taxon>Streptophyta</taxon>
        <taxon>Embryophyta</taxon>
        <taxon>Tracheophyta</taxon>
        <taxon>Spermatophyta</taxon>
        <taxon>Magnoliopsida</taxon>
        <taxon>eudicotyledons</taxon>
        <taxon>Gunneridae</taxon>
        <taxon>Pentapetalae</taxon>
        <taxon>asterids</taxon>
        <taxon>lamiids</taxon>
        <taxon>Solanales</taxon>
        <taxon>Solanaceae</taxon>
        <taxon>Nicotianoideae</taxon>
        <taxon>Nicotianeae</taxon>
        <taxon>Nicotiana</taxon>
    </lineage>
</organism>
<dbReference type="Proteomes" id="UP000187609">
    <property type="component" value="Unassembled WGS sequence"/>
</dbReference>
<reference evidence="2" key="1">
    <citation type="submission" date="2016-11" db="EMBL/GenBank/DDBJ databases">
        <title>The genome of Nicotiana attenuata.</title>
        <authorList>
            <person name="Xu S."/>
            <person name="Brockmoeller T."/>
            <person name="Gaquerel E."/>
            <person name="Navarro A."/>
            <person name="Kuhl H."/>
            <person name="Gase K."/>
            <person name="Ling Z."/>
            <person name="Zhou W."/>
            <person name="Kreitzer C."/>
            <person name="Stanke M."/>
            <person name="Tang H."/>
            <person name="Lyons E."/>
            <person name="Pandey P."/>
            <person name="Pandey S.P."/>
            <person name="Timmermann B."/>
            <person name="Baldwin I.T."/>
        </authorList>
    </citation>
    <scope>NUCLEOTIDE SEQUENCE [LARGE SCALE GENOMIC DNA]</scope>
    <source>
        <strain evidence="2">UT</strain>
    </source>
</reference>
<proteinExistence type="predicted"/>
<sequence length="542" mass="61828">MAEVASLEQTRSQRARARNTSRSASNTSGSASIRITRSQRRENISPPILRWSVTRQLKFEELNDKLYGLPSEKLNLRNMSLENKIEDNVDQIHVTSDDDFVDRPPETLKKQCKMMINENAKRKGTLSNVLEKKGKDVNNLKKQRKDVNETSKMKSIGANDLEKQMMDNVSNSINVTAANKKSGKVVENIHNQNQGIGEACVDPSTKHSEWYTQFKILQDGQDELRKEVSLLKKEYKEELVVLKNYLDGKFVELFNVINSMKKSTLEHHHNGDVKKDVEASGFVDIGNPDDEKWLEMCDLETHKLTAELCKQTRNEDIPASDVDKKSSSMMIPYHEIEMTDTQIDCQIHKITSEFVNESIGVLPIKTTISKGSTHEDATTSSLPNHSSFEGFEAYEILDNSPGEDATKMKNTLVPRVIVKGDNPFKISITEEIPLSIRDEFSKFVETNLILTKRKKGYEEKDDILEEEFDLGVEFIANKTWFFELHYTGIGINETVFDSSIDDELDSYLNQGLENIKDEEGKEQLLSWWRERGKAFPTLSIMA</sequence>
<evidence type="ECO:0000256" key="1">
    <source>
        <dbReference type="SAM" id="MobiDB-lite"/>
    </source>
</evidence>
<dbReference type="Gramene" id="OIT19999">
    <property type="protein sequence ID" value="OIT19999"/>
    <property type="gene ID" value="A4A49_57159"/>
</dbReference>
<dbReference type="AlphaFoldDB" id="A0A1J6KDH1"/>
<feature type="region of interest" description="Disordered" evidence="1">
    <location>
        <begin position="1"/>
        <end position="39"/>
    </location>
</feature>
<dbReference type="SMR" id="A0A1J6KDH1"/>
<comment type="caution">
    <text evidence="2">The sequence shown here is derived from an EMBL/GenBank/DDBJ whole genome shotgun (WGS) entry which is preliminary data.</text>
</comment>
<accession>A0A1J6KDH1</accession>
<evidence type="ECO:0000313" key="2">
    <source>
        <dbReference type="EMBL" id="OIT19999.1"/>
    </source>
</evidence>
<gene>
    <name evidence="2" type="ORF">A4A49_57159</name>
</gene>
<protein>
    <submittedName>
        <fullName evidence="2">Uncharacterized protein</fullName>
    </submittedName>
</protein>
<name>A0A1J6KDH1_NICAT</name>
<keyword evidence="3" id="KW-1185">Reference proteome</keyword>
<evidence type="ECO:0000313" key="3">
    <source>
        <dbReference type="Proteomes" id="UP000187609"/>
    </source>
</evidence>
<feature type="compositionally biased region" description="Low complexity" evidence="1">
    <location>
        <begin position="20"/>
        <end position="32"/>
    </location>
</feature>
<dbReference type="EMBL" id="MJEQ01005885">
    <property type="protein sequence ID" value="OIT19999.1"/>
    <property type="molecule type" value="Genomic_DNA"/>
</dbReference>